<evidence type="ECO:0000313" key="2">
    <source>
        <dbReference type="Proteomes" id="UP000000305"/>
    </source>
</evidence>
<proteinExistence type="predicted"/>
<dbReference type="Proteomes" id="UP000000305">
    <property type="component" value="Unassembled WGS sequence"/>
</dbReference>
<gene>
    <name evidence="1" type="ORF">DAPPUDRAFT_332769</name>
</gene>
<dbReference type="PhylomeDB" id="E9HQX0"/>
<protein>
    <submittedName>
        <fullName evidence="1">Uncharacterized protein</fullName>
    </submittedName>
</protein>
<keyword evidence="2" id="KW-1185">Reference proteome</keyword>
<evidence type="ECO:0000313" key="1">
    <source>
        <dbReference type="EMBL" id="EFX65851.1"/>
    </source>
</evidence>
<name>E9HQX0_DAPPU</name>
<dbReference type="OrthoDB" id="6375291at2759"/>
<dbReference type="KEGG" id="dpx:DAPPUDRAFT_332769"/>
<dbReference type="AlphaFoldDB" id="E9HQX0"/>
<dbReference type="InParanoid" id="E9HQX0"/>
<sequence>MATIDFIKTQHERISKLESHLLDVKLTFADAMTLRFVDQRSSLNPHPAAPVHSSKPLYSQAVRGQQAPVLVASFSTSAMPPDRISLAGLEKLLDSGAGGPVPASVRQKDSNISVRFNNPADLDRSKSILESKAGPDRVNIFNFVSGPTKLYPAVALFVDLSYLPSLKDELMNLGL</sequence>
<dbReference type="EMBL" id="GL732727">
    <property type="protein sequence ID" value="EFX65851.1"/>
    <property type="molecule type" value="Genomic_DNA"/>
</dbReference>
<dbReference type="HOGENOM" id="CLU_131713_0_0_1"/>
<reference evidence="1 2" key="1">
    <citation type="journal article" date="2011" name="Science">
        <title>The ecoresponsive genome of Daphnia pulex.</title>
        <authorList>
            <person name="Colbourne J.K."/>
            <person name="Pfrender M.E."/>
            <person name="Gilbert D."/>
            <person name="Thomas W.K."/>
            <person name="Tucker A."/>
            <person name="Oakley T.H."/>
            <person name="Tokishita S."/>
            <person name="Aerts A."/>
            <person name="Arnold G.J."/>
            <person name="Basu M.K."/>
            <person name="Bauer D.J."/>
            <person name="Caceres C.E."/>
            <person name="Carmel L."/>
            <person name="Casola C."/>
            <person name="Choi J.H."/>
            <person name="Detter J.C."/>
            <person name="Dong Q."/>
            <person name="Dusheyko S."/>
            <person name="Eads B.D."/>
            <person name="Frohlich T."/>
            <person name="Geiler-Samerotte K.A."/>
            <person name="Gerlach D."/>
            <person name="Hatcher P."/>
            <person name="Jogdeo S."/>
            <person name="Krijgsveld J."/>
            <person name="Kriventseva E.V."/>
            <person name="Kultz D."/>
            <person name="Laforsch C."/>
            <person name="Lindquist E."/>
            <person name="Lopez J."/>
            <person name="Manak J.R."/>
            <person name="Muller J."/>
            <person name="Pangilinan J."/>
            <person name="Patwardhan R.P."/>
            <person name="Pitluck S."/>
            <person name="Pritham E.J."/>
            <person name="Rechtsteiner A."/>
            <person name="Rho M."/>
            <person name="Rogozin I.B."/>
            <person name="Sakarya O."/>
            <person name="Salamov A."/>
            <person name="Schaack S."/>
            <person name="Shapiro H."/>
            <person name="Shiga Y."/>
            <person name="Skalitzky C."/>
            <person name="Smith Z."/>
            <person name="Souvorov A."/>
            <person name="Sung W."/>
            <person name="Tang Z."/>
            <person name="Tsuchiya D."/>
            <person name="Tu H."/>
            <person name="Vos H."/>
            <person name="Wang M."/>
            <person name="Wolf Y.I."/>
            <person name="Yamagata H."/>
            <person name="Yamada T."/>
            <person name="Ye Y."/>
            <person name="Shaw J.R."/>
            <person name="Andrews J."/>
            <person name="Crease T.J."/>
            <person name="Tang H."/>
            <person name="Lucas S.M."/>
            <person name="Robertson H.M."/>
            <person name="Bork P."/>
            <person name="Koonin E.V."/>
            <person name="Zdobnov E.M."/>
            <person name="Grigoriev I.V."/>
            <person name="Lynch M."/>
            <person name="Boore J.L."/>
        </authorList>
    </citation>
    <scope>NUCLEOTIDE SEQUENCE [LARGE SCALE GENOMIC DNA]</scope>
</reference>
<accession>E9HQX0</accession>
<organism evidence="1 2">
    <name type="scientific">Daphnia pulex</name>
    <name type="common">Water flea</name>
    <dbReference type="NCBI Taxonomy" id="6669"/>
    <lineage>
        <taxon>Eukaryota</taxon>
        <taxon>Metazoa</taxon>
        <taxon>Ecdysozoa</taxon>
        <taxon>Arthropoda</taxon>
        <taxon>Crustacea</taxon>
        <taxon>Branchiopoda</taxon>
        <taxon>Diplostraca</taxon>
        <taxon>Cladocera</taxon>
        <taxon>Anomopoda</taxon>
        <taxon>Daphniidae</taxon>
        <taxon>Daphnia</taxon>
    </lineage>
</organism>
<dbReference type="STRING" id="6669.E9HQX0"/>